<proteinExistence type="predicted"/>
<evidence type="ECO:0000259" key="1">
    <source>
        <dbReference type="Pfam" id="PF03732"/>
    </source>
</evidence>
<dbReference type="InterPro" id="IPR005162">
    <property type="entry name" value="Retrotrans_gag_dom"/>
</dbReference>
<evidence type="ECO:0000313" key="2">
    <source>
        <dbReference type="EMBL" id="KAH0761563.1"/>
    </source>
</evidence>
<dbReference type="Proteomes" id="UP000826656">
    <property type="component" value="Unassembled WGS sequence"/>
</dbReference>
<dbReference type="EMBL" id="JAIVGD010000013">
    <property type="protein sequence ID" value="KAH0761563.1"/>
    <property type="molecule type" value="Genomic_DNA"/>
</dbReference>
<accession>A0ABQ7VCQ4</accession>
<keyword evidence="3" id="KW-1185">Reference proteome</keyword>
<organism evidence="2 3">
    <name type="scientific">Solanum tuberosum</name>
    <name type="common">Potato</name>
    <dbReference type="NCBI Taxonomy" id="4113"/>
    <lineage>
        <taxon>Eukaryota</taxon>
        <taxon>Viridiplantae</taxon>
        <taxon>Streptophyta</taxon>
        <taxon>Embryophyta</taxon>
        <taxon>Tracheophyta</taxon>
        <taxon>Spermatophyta</taxon>
        <taxon>Magnoliopsida</taxon>
        <taxon>eudicotyledons</taxon>
        <taxon>Gunneridae</taxon>
        <taxon>Pentapetalae</taxon>
        <taxon>asterids</taxon>
        <taxon>lamiids</taxon>
        <taxon>Solanales</taxon>
        <taxon>Solanaceae</taxon>
        <taxon>Solanoideae</taxon>
        <taxon>Solaneae</taxon>
        <taxon>Solanum</taxon>
    </lineage>
</organism>
<name>A0ABQ7VCQ4_SOLTU</name>
<sequence length="238" mass="28528">MTDVRRIHQNPIPQVRRQAFRAPQVPQTEDQFGDYEDEFEEAYQQRNERREPRIRVEDDNLSSIKMKIPTFRGTRDPDLYLDWERKVEVIFDYHNYSEGKKVKLVVVEFFDYAASWWKKFCRDRIDNGELPIATWDEMKRVMRKRFVPSHFQRDLQKRLQTLKQCSMSVDDYFKAMDLAMIQANCNEDEEATMARFLNCLNGEIVDVVELQQYVNLDELVELAVKVEKQNKRKQQASS</sequence>
<dbReference type="Pfam" id="PF03732">
    <property type="entry name" value="Retrotrans_gag"/>
    <property type="match status" value="1"/>
</dbReference>
<dbReference type="PANTHER" id="PTHR35046">
    <property type="entry name" value="ZINC KNUCKLE (CCHC-TYPE) FAMILY PROTEIN"/>
    <property type="match status" value="1"/>
</dbReference>
<reference evidence="2 3" key="1">
    <citation type="journal article" date="2021" name="bioRxiv">
        <title>Chromosome-scale and haplotype-resolved genome assembly of a tetraploid potato cultivar.</title>
        <authorList>
            <person name="Sun H."/>
            <person name="Jiao W.-B."/>
            <person name="Krause K."/>
            <person name="Campoy J.A."/>
            <person name="Goel M."/>
            <person name="Folz-Donahue K."/>
            <person name="Kukat C."/>
            <person name="Huettel B."/>
            <person name="Schneeberger K."/>
        </authorList>
    </citation>
    <scope>NUCLEOTIDE SEQUENCE [LARGE SCALE GENOMIC DNA]</scope>
    <source>
        <strain evidence="2">SolTubOtavaFocal</strain>
        <tissue evidence="2">Leaves</tissue>
    </source>
</reference>
<dbReference type="PANTHER" id="PTHR35046:SF21">
    <property type="entry name" value="RETROTRANSPOSON GAG DOMAIN-CONTAINING PROTEIN-RELATED"/>
    <property type="match status" value="1"/>
</dbReference>
<feature type="domain" description="Retrotransposon gag" evidence="1">
    <location>
        <begin position="103"/>
        <end position="201"/>
    </location>
</feature>
<evidence type="ECO:0000313" key="3">
    <source>
        <dbReference type="Proteomes" id="UP000826656"/>
    </source>
</evidence>
<gene>
    <name evidence="2" type="ORF">KY290_017636</name>
</gene>
<comment type="caution">
    <text evidence="2">The sequence shown here is derived from an EMBL/GenBank/DDBJ whole genome shotgun (WGS) entry which is preliminary data.</text>
</comment>
<protein>
    <recommendedName>
        <fullName evidence="1">Retrotransposon gag domain-containing protein</fullName>
    </recommendedName>
</protein>